<feature type="signal peptide" evidence="1">
    <location>
        <begin position="1"/>
        <end position="25"/>
    </location>
</feature>
<proteinExistence type="predicted"/>
<organism evidence="2 3">
    <name type="scientific">Kibdelosporangium lantanae</name>
    <dbReference type="NCBI Taxonomy" id="1497396"/>
    <lineage>
        <taxon>Bacteria</taxon>
        <taxon>Bacillati</taxon>
        <taxon>Actinomycetota</taxon>
        <taxon>Actinomycetes</taxon>
        <taxon>Pseudonocardiales</taxon>
        <taxon>Pseudonocardiaceae</taxon>
        <taxon>Kibdelosporangium</taxon>
    </lineage>
</organism>
<keyword evidence="1" id="KW-0732">Signal</keyword>
<feature type="chain" id="PRO_5045379150" evidence="1">
    <location>
        <begin position="26"/>
        <end position="201"/>
    </location>
</feature>
<name>A0ABW3MC83_9PSEU</name>
<accession>A0ABW3MC83</accession>
<sequence>MRRTGVRLAAIAAAVFTAGAVPATAETTVLESNCEIRLYTNGAVTPPFTVRGDFQLLGSLPATVGLHTPVVAEGFGVRVRLDWEVLGPELAHRGVTRFASGEVLSAHLSLYEDGVMDWPVNPFGSYGSFDVDQLRTGLTDTIEDKVLTTDASVPGHWEYGSYEGEITLAFHKLDNPQTTMIAICTADQGQDLSWADTVVTP</sequence>
<gene>
    <name evidence="2" type="ORF">ACFQ1S_20405</name>
</gene>
<evidence type="ECO:0000313" key="2">
    <source>
        <dbReference type="EMBL" id="MFD1047727.1"/>
    </source>
</evidence>
<reference evidence="3" key="1">
    <citation type="journal article" date="2019" name="Int. J. Syst. Evol. Microbiol.">
        <title>The Global Catalogue of Microorganisms (GCM) 10K type strain sequencing project: providing services to taxonomists for standard genome sequencing and annotation.</title>
        <authorList>
            <consortium name="The Broad Institute Genomics Platform"/>
            <consortium name="The Broad Institute Genome Sequencing Center for Infectious Disease"/>
            <person name="Wu L."/>
            <person name="Ma J."/>
        </authorList>
    </citation>
    <scope>NUCLEOTIDE SEQUENCE [LARGE SCALE GENOMIC DNA]</scope>
    <source>
        <strain evidence="3">JCM 31486</strain>
    </source>
</reference>
<keyword evidence="3" id="KW-1185">Reference proteome</keyword>
<dbReference type="EMBL" id="JBHTIS010001220">
    <property type="protein sequence ID" value="MFD1047727.1"/>
    <property type="molecule type" value="Genomic_DNA"/>
</dbReference>
<evidence type="ECO:0000313" key="3">
    <source>
        <dbReference type="Proteomes" id="UP001597045"/>
    </source>
</evidence>
<comment type="caution">
    <text evidence="2">The sequence shown here is derived from an EMBL/GenBank/DDBJ whole genome shotgun (WGS) entry which is preliminary data.</text>
</comment>
<protein>
    <submittedName>
        <fullName evidence="2">Uncharacterized protein</fullName>
    </submittedName>
</protein>
<evidence type="ECO:0000256" key="1">
    <source>
        <dbReference type="SAM" id="SignalP"/>
    </source>
</evidence>
<dbReference type="Proteomes" id="UP001597045">
    <property type="component" value="Unassembled WGS sequence"/>
</dbReference>